<protein>
    <recommendedName>
        <fullName evidence="3">C2H2-type domain-containing protein</fullName>
    </recommendedName>
</protein>
<organism evidence="4 5">
    <name type="scientific">Arthrobotrys oligospora (strain ATCC 24927 / CBS 115.81 / DSM 1491)</name>
    <name type="common">Nematode-trapping fungus</name>
    <name type="synonym">Didymozoophaga oligospora</name>
    <dbReference type="NCBI Taxonomy" id="756982"/>
    <lineage>
        <taxon>Eukaryota</taxon>
        <taxon>Fungi</taxon>
        <taxon>Dikarya</taxon>
        <taxon>Ascomycota</taxon>
        <taxon>Pezizomycotina</taxon>
        <taxon>Orbiliomycetes</taxon>
        <taxon>Orbiliales</taxon>
        <taxon>Orbiliaceae</taxon>
        <taxon>Orbilia</taxon>
        <taxon>Orbilia oligospora</taxon>
    </lineage>
</organism>
<evidence type="ECO:0000256" key="2">
    <source>
        <dbReference type="SAM" id="MobiDB-lite"/>
    </source>
</evidence>
<evidence type="ECO:0000259" key="3">
    <source>
        <dbReference type="PROSITE" id="PS50157"/>
    </source>
</evidence>
<evidence type="ECO:0000313" key="5">
    <source>
        <dbReference type="Proteomes" id="UP000008784"/>
    </source>
</evidence>
<feature type="compositionally biased region" description="Acidic residues" evidence="2">
    <location>
        <begin position="259"/>
        <end position="272"/>
    </location>
</feature>
<feature type="domain" description="C2H2-type" evidence="3">
    <location>
        <begin position="392"/>
        <end position="421"/>
    </location>
</feature>
<dbReference type="PROSITE" id="PS50157">
    <property type="entry name" value="ZINC_FINGER_C2H2_2"/>
    <property type="match status" value="1"/>
</dbReference>
<gene>
    <name evidence="4" type="ORF">AOL_s00088g42</name>
</gene>
<accession>G1XHS9</accession>
<feature type="compositionally biased region" description="Polar residues" evidence="2">
    <location>
        <begin position="158"/>
        <end position="171"/>
    </location>
</feature>
<keyword evidence="1" id="KW-0863">Zinc-finger</keyword>
<keyword evidence="5" id="KW-1185">Reference proteome</keyword>
<dbReference type="InParanoid" id="G1XHS9"/>
<feature type="compositionally biased region" description="Basic and acidic residues" evidence="2">
    <location>
        <begin position="243"/>
        <end position="258"/>
    </location>
</feature>
<reference evidence="4 5" key="1">
    <citation type="journal article" date="2011" name="PLoS Pathog.">
        <title>Genomic and proteomic analyses of the fungus Arthrobotrys oligospora provide insights into nematode-trap formation.</title>
        <authorList>
            <person name="Yang J."/>
            <person name="Wang L."/>
            <person name="Ji X."/>
            <person name="Feng Y."/>
            <person name="Li X."/>
            <person name="Zou C."/>
            <person name="Xu J."/>
            <person name="Ren Y."/>
            <person name="Mi Q."/>
            <person name="Wu J."/>
            <person name="Liu S."/>
            <person name="Liu Y."/>
            <person name="Huang X."/>
            <person name="Wang H."/>
            <person name="Niu X."/>
            <person name="Li J."/>
            <person name="Liang L."/>
            <person name="Luo Y."/>
            <person name="Ji K."/>
            <person name="Zhou W."/>
            <person name="Yu Z."/>
            <person name="Li G."/>
            <person name="Liu Y."/>
            <person name="Li L."/>
            <person name="Qiao M."/>
            <person name="Feng L."/>
            <person name="Zhang K.-Q."/>
        </authorList>
    </citation>
    <scope>NUCLEOTIDE SEQUENCE [LARGE SCALE GENOMIC DNA]</scope>
    <source>
        <strain evidence="5">ATCC 24927 / CBS 115.81 / DSM 1491</strain>
    </source>
</reference>
<dbReference type="InterPro" id="IPR013087">
    <property type="entry name" value="Znf_C2H2_type"/>
</dbReference>
<dbReference type="PROSITE" id="PS00028">
    <property type="entry name" value="ZINC_FINGER_C2H2_1"/>
    <property type="match status" value="1"/>
</dbReference>
<dbReference type="GO" id="GO:0008270">
    <property type="term" value="F:zinc ion binding"/>
    <property type="evidence" value="ECO:0007669"/>
    <property type="project" value="UniProtKB-KW"/>
</dbReference>
<keyword evidence="1" id="KW-0479">Metal-binding</keyword>
<proteinExistence type="predicted"/>
<dbReference type="GeneID" id="22895021"/>
<feature type="region of interest" description="Disordered" evidence="2">
    <location>
        <begin position="158"/>
        <end position="210"/>
    </location>
</feature>
<keyword evidence="1" id="KW-0862">Zinc</keyword>
<feature type="region of interest" description="Disordered" evidence="2">
    <location>
        <begin position="222"/>
        <end position="292"/>
    </location>
</feature>
<dbReference type="HOGENOM" id="CLU_520708_0_0_1"/>
<dbReference type="EMBL" id="ADOT01000159">
    <property type="protein sequence ID" value="EGX47327.1"/>
    <property type="molecule type" value="Genomic_DNA"/>
</dbReference>
<dbReference type="AlphaFoldDB" id="G1XHS9"/>
<sequence>MPSTDPFSEVAKTVSQYRNSIHNSKQSAHLSEVVAPTCARVKASSNSNQITLRYFCLFLQLNKEIEATCWLNSLSPYDSDNYRRAFPKLLEFCNGRMLKTPDLEVKMDLSRLPPLSESPRDVHDLIHLIGCFLSAHPTMAHGALLILEKLIGFCGEQSEGTPSEPAQNSQTGRKRKAPGRTALRMKKSKSSNKTTQRGGDLPANRNLEGNIYESSELKPIYNRRLTRSQGKRNPPASVGTGRSKIEEIIDSDNSHDETEPPEIEDITDDDSNYGEAEPPKIEEITDGDSSYDETQPLEIEEITDGDSSYDETQPLKIEEITDGDSNYDETQFKTEEGDTNELEAGTLKYENCLICKRHISSRQAISRRFRAYLNHASREHSGDPHLETLTKYKCHVCSRFFVSELALNVHAGNPPHCMLDPNTSGWEVYESVESHSAPTVWDCKKCRVRIPLREANDYTSLLQKAICHLNRKHGLWMTMKCSVCMKTFMSIQDMVRHRERFGTMNYRAVGKTWTVPLYRTPKN</sequence>
<evidence type="ECO:0000313" key="4">
    <source>
        <dbReference type="EMBL" id="EGX47327.1"/>
    </source>
</evidence>
<dbReference type="RefSeq" id="XP_011124041.1">
    <property type="nucleotide sequence ID" value="XM_011125739.1"/>
</dbReference>
<name>G1XHS9_ARTOA</name>
<dbReference type="Proteomes" id="UP000008784">
    <property type="component" value="Unassembled WGS sequence"/>
</dbReference>
<comment type="caution">
    <text evidence="4">The sequence shown here is derived from an EMBL/GenBank/DDBJ whole genome shotgun (WGS) entry which is preliminary data.</text>
</comment>
<evidence type="ECO:0000256" key="1">
    <source>
        <dbReference type="PROSITE-ProRule" id="PRU00042"/>
    </source>
</evidence>
<feature type="compositionally biased region" description="Basic residues" evidence="2">
    <location>
        <begin position="172"/>
        <end position="190"/>
    </location>
</feature>